<dbReference type="PANTHER" id="PTHR46663">
    <property type="entry name" value="DIGUANYLATE CYCLASE DGCT-RELATED"/>
    <property type="match status" value="1"/>
</dbReference>
<dbReference type="InterPro" id="IPR029787">
    <property type="entry name" value="Nucleotide_cyclase"/>
</dbReference>
<dbReference type="RefSeq" id="WP_344500473.1">
    <property type="nucleotide sequence ID" value="NZ_BAAAQD010000001.1"/>
</dbReference>
<feature type="transmembrane region" description="Helical" evidence="1">
    <location>
        <begin position="12"/>
        <end position="32"/>
    </location>
</feature>
<organism evidence="3 4">
    <name type="scientific">Dactylosporangium maewongense</name>
    <dbReference type="NCBI Taxonomy" id="634393"/>
    <lineage>
        <taxon>Bacteria</taxon>
        <taxon>Bacillati</taxon>
        <taxon>Actinomycetota</taxon>
        <taxon>Actinomycetes</taxon>
        <taxon>Micromonosporales</taxon>
        <taxon>Micromonosporaceae</taxon>
        <taxon>Dactylosporangium</taxon>
    </lineage>
</organism>
<dbReference type="SMART" id="SM00267">
    <property type="entry name" value="GGDEF"/>
    <property type="match status" value="1"/>
</dbReference>
<dbReference type="Proteomes" id="UP001501470">
    <property type="component" value="Unassembled WGS sequence"/>
</dbReference>
<gene>
    <name evidence="3" type="ORF">GCM10009827_012920</name>
</gene>
<name>A0ABP4KJ71_9ACTN</name>
<feature type="transmembrane region" description="Helical" evidence="1">
    <location>
        <begin position="83"/>
        <end position="108"/>
    </location>
</feature>
<keyword evidence="1" id="KW-1133">Transmembrane helix</keyword>
<dbReference type="SUPFAM" id="SSF55073">
    <property type="entry name" value="Nucleotide cyclase"/>
    <property type="match status" value="1"/>
</dbReference>
<dbReference type="InterPro" id="IPR043128">
    <property type="entry name" value="Rev_trsase/Diguanyl_cyclase"/>
</dbReference>
<feature type="domain" description="GGDEF" evidence="2">
    <location>
        <begin position="378"/>
        <end position="511"/>
    </location>
</feature>
<keyword evidence="1" id="KW-0812">Transmembrane</keyword>
<reference evidence="4" key="1">
    <citation type="journal article" date="2019" name="Int. J. Syst. Evol. Microbiol.">
        <title>The Global Catalogue of Microorganisms (GCM) 10K type strain sequencing project: providing services to taxonomists for standard genome sequencing and annotation.</title>
        <authorList>
            <consortium name="The Broad Institute Genomics Platform"/>
            <consortium name="The Broad Institute Genome Sequencing Center for Infectious Disease"/>
            <person name="Wu L."/>
            <person name="Ma J."/>
        </authorList>
    </citation>
    <scope>NUCLEOTIDE SEQUENCE [LARGE SCALE GENOMIC DNA]</scope>
    <source>
        <strain evidence="4">JCM 15933</strain>
    </source>
</reference>
<feature type="transmembrane region" description="Helical" evidence="1">
    <location>
        <begin position="44"/>
        <end position="63"/>
    </location>
</feature>
<dbReference type="CDD" id="cd01949">
    <property type="entry name" value="GGDEF"/>
    <property type="match status" value="1"/>
</dbReference>
<accession>A0ABP4KJ71</accession>
<dbReference type="PROSITE" id="PS50887">
    <property type="entry name" value="GGDEF"/>
    <property type="match status" value="1"/>
</dbReference>
<evidence type="ECO:0000259" key="2">
    <source>
        <dbReference type="PROSITE" id="PS50887"/>
    </source>
</evidence>
<keyword evidence="1" id="KW-0472">Membrane</keyword>
<dbReference type="EMBL" id="BAAAQD010000001">
    <property type="protein sequence ID" value="GAA1502009.1"/>
    <property type="molecule type" value="Genomic_DNA"/>
</dbReference>
<keyword evidence="4" id="KW-1185">Reference proteome</keyword>
<comment type="caution">
    <text evidence="3">The sequence shown here is derived from an EMBL/GenBank/DDBJ whole genome shotgun (WGS) entry which is preliminary data.</text>
</comment>
<dbReference type="Gene3D" id="3.30.70.270">
    <property type="match status" value="1"/>
</dbReference>
<dbReference type="NCBIfam" id="TIGR00254">
    <property type="entry name" value="GGDEF"/>
    <property type="match status" value="1"/>
</dbReference>
<dbReference type="InterPro" id="IPR000160">
    <property type="entry name" value="GGDEF_dom"/>
</dbReference>
<evidence type="ECO:0000313" key="3">
    <source>
        <dbReference type="EMBL" id="GAA1502009.1"/>
    </source>
</evidence>
<dbReference type="PANTHER" id="PTHR46663:SF2">
    <property type="entry name" value="GGDEF DOMAIN-CONTAINING PROTEIN"/>
    <property type="match status" value="1"/>
</dbReference>
<protein>
    <recommendedName>
        <fullName evidence="2">GGDEF domain-containing protein</fullName>
    </recommendedName>
</protein>
<feature type="transmembrane region" description="Helical" evidence="1">
    <location>
        <begin position="216"/>
        <end position="235"/>
    </location>
</feature>
<dbReference type="Pfam" id="PF00990">
    <property type="entry name" value="GGDEF"/>
    <property type="match status" value="1"/>
</dbReference>
<evidence type="ECO:0000256" key="1">
    <source>
        <dbReference type="SAM" id="Phobius"/>
    </source>
</evidence>
<feature type="transmembrane region" description="Helical" evidence="1">
    <location>
        <begin position="152"/>
        <end position="175"/>
    </location>
</feature>
<evidence type="ECO:0000313" key="4">
    <source>
        <dbReference type="Proteomes" id="UP001501470"/>
    </source>
</evidence>
<feature type="transmembrane region" description="Helical" evidence="1">
    <location>
        <begin position="182"/>
        <end position="210"/>
    </location>
</feature>
<dbReference type="InterPro" id="IPR052163">
    <property type="entry name" value="DGC-Regulatory_Protein"/>
</dbReference>
<sequence length="523" mass="55530">MSAVQPPEQRTAFRAFTAVSAVIGVAVLALSGTQWAEKVGRPHVLQMDAAAVALTALAIAVLARSPLVMSGLRAEVTMLLDTTVYVVVAHIVPFSVAVQCVAVGMIVACWTLSMNTMVRVAHLTAATAVWAGVIAVKPLVEMWLSGFPQLLASTLVLGVLGETGTLAVVAVTAYFARGRNAVALFTASVGVEFLVGCAQGALACLTVAIFRDAPAATPLLIVPIGMLMVISRALVRSQLANIRSTVLSDAVLHLQRCTDPAAIQHATLDYAARMLRSRHTVYTDRPAAKGEICAVVHQPDDTPLRLLAEPRTTNERFRAEDEQALAALAATSSAALRAIDLIATMRWRAMHDALTQLPNRALFLERADDALTRRREGESVAILFVDLDGFKAVNDTLGHDVGDTLLQETATRLAEIVQAPNTIARLGGDEFCVLLRDVVSPAAIDDIVDDICRRVAEPVVVAERQARVGASIGIAIAPDDGTTTSALMHHADERMYSRKRSRRSAAAAVASDAGHELSQTGAL</sequence>
<proteinExistence type="predicted"/>